<organism evidence="1 2">
    <name type="scientific">Achromobacter aloeverae</name>
    <dbReference type="NCBI Taxonomy" id="1750518"/>
    <lineage>
        <taxon>Bacteria</taxon>
        <taxon>Pseudomonadati</taxon>
        <taxon>Pseudomonadota</taxon>
        <taxon>Betaproteobacteria</taxon>
        <taxon>Burkholderiales</taxon>
        <taxon>Alcaligenaceae</taxon>
        <taxon>Achromobacter</taxon>
    </lineage>
</organism>
<dbReference type="InterPro" id="IPR006175">
    <property type="entry name" value="YjgF/YER057c/UK114"/>
</dbReference>
<reference evidence="1 2" key="1">
    <citation type="journal article" date="2017" name="Int. J. Syst. Evol. Microbiol.">
        <title>Achromobacter aloeverae sp. nov., isolated from the root of Aloe vera (L.) Burm.f.</title>
        <authorList>
            <person name="Kuncharoen N."/>
            <person name="Muramatsu Y."/>
            <person name="Shibata C."/>
            <person name="Kamakura Y."/>
            <person name="Nakagawa Y."/>
            <person name="Tanasupawat S."/>
        </authorList>
    </citation>
    <scope>NUCLEOTIDE SEQUENCE [LARGE SCALE GENOMIC DNA]</scope>
    <source>
        <strain evidence="1 2">AVA-1</strain>
    </source>
</reference>
<dbReference type="Gene3D" id="3.30.1330.40">
    <property type="entry name" value="RutC-like"/>
    <property type="match status" value="1"/>
</dbReference>
<dbReference type="Pfam" id="PF01042">
    <property type="entry name" value="Ribonuc_L-PSP"/>
    <property type="match status" value="1"/>
</dbReference>
<dbReference type="PANTHER" id="PTHR43857">
    <property type="entry name" value="BLR7761 PROTEIN"/>
    <property type="match status" value="1"/>
</dbReference>
<evidence type="ECO:0000313" key="2">
    <source>
        <dbReference type="Proteomes" id="UP000290849"/>
    </source>
</evidence>
<proteinExistence type="predicted"/>
<dbReference type="InterPro" id="IPR035959">
    <property type="entry name" value="RutC-like_sf"/>
</dbReference>
<comment type="caution">
    <text evidence="1">The sequence shown here is derived from an EMBL/GenBank/DDBJ whole genome shotgun (WGS) entry which is preliminary data.</text>
</comment>
<name>A0A4Q1HE59_9BURK</name>
<protein>
    <submittedName>
        <fullName evidence="1">RidA family protein</fullName>
    </submittedName>
</protein>
<dbReference type="OrthoDB" id="9808943at2"/>
<sequence>MHPSIEPIVPPGHHNKSTFSPAVRAGDYIFVSGNTAVGDDRKIVGEGDIAAQARVIYGKIAKILEVAGTDLGAVVETTDYVTTFDGYEKTAAVRREVFGDGPFPAATGVMVSALVRPGALIEIRAVAYVGRKS</sequence>
<keyword evidence="2" id="KW-1185">Reference proteome</keyword>
<dbReference type="RefSeq" id="WP_129154245.1">
    <property type="nucleotide sequence ID" value="NZ_JBHSDO010000003.1"/>
</dbReference>
<evidence type="ECO:0000313" key="1">
    <source>
        <dbReference type="EMBL" id="RXN83352.1"/>
    </source>
</evidence>
<dbReference type="CDD" id="cd00448">
    <property type="entry name" value="YjgF_YER057c_UK114_family"/>
    <property type="match status" value="1"/>
</dbReference>
<dbReference type="PANTHER" id="PTHR43857:SF1">
    <property type="entry name" value="YJGH FAMILY PROTEIN"/>
    <property type="match status" value="1"/>
</dbReference>
<dbReference type="AlphaFoldDB" id="A0A4Q1HE59"/>
<dbReference type="Proteomes" id="UP000290849">
    <property type="component" value="Unassembled WGS sequence"/>
</dbReference>
<accession>A0A4Q1HE59</accession>
<dbReference type="EMBL" id="PYAL01000010">
    <property type="protein sequence ID" value="RXN83352.1"/>
    <property type="molecule type" value="Genomic_DNA"/>
</dbReference>
<dbReference type="SUPFAM" id="SSF55298">
    <property type="entry name" value="YjgF-like"/>
    <property type="match status" value="1"/>
</dbReference>
<gene>
    <name evidence="1" type="ORF">C7R54_28170</name>
</gene>